<keyword evidence="3" id="KW-1185">Reference proteome</keyword>
<feature type="non-terminal residue" evidence="2">
    <location>
        <position position="1"/>
    </location>
</feature>
<gene>
    <name evidence="2" type="ORF">P691DRAFT_629149</name>
</gene>
<feature type="region of interest" description="Disordered" evidence="1">
    <location>
        <begin position="32"/>
        <end position="55"/>
    </location>
</feature>
<reference evidence="2" key="1">
    <citation type="submission" date="2020-11" db="EMBL/GenBank/DDBJ databases">
        <authorList>
            <consortium name="DOE Joint Genome Institute"/>
            <person name="Ahrendt S."/>
            <person name="Riley R."/>
            <person name="Andreopoulos W."/>
            <person name="Labutti K."/>
            <person name="Pangilinan J."/>
            <person name="Ruiz-Duenas F.J."/>
            <person name="Barrasa J.M."/>
            <person name="Sanchez-Garcia M."/>
            <person name="Camarero S."/>
            <person name="Miyauchi S."/>
            <person name="Serrano A."/>
            <person name="Linde D."/>
            <person name="Babiker R."/>
            <person name="Drula E."/>
            <person name="Ayuso-Fernandez I."/>
            <person name="Pacheco R."/>
            <person name="Padilla G."/>
            <person name="Ferreira P."/>
            <person name="Barriuso J."/>
            <person name="Kellner H."/>
            <person name="Castanera R."/>
            <person name="Alfaro M."/>
            <person name="Ramirez L."/>
            <person name="Pisabarro A.G."/>
            <person name="Kuo A."/>
            <person name="Tritt A."/>
            <person name="Lipzen A."/>
            <person name="He G."/>
            <person name="Yan M."/>
            <person name="Ng V."/>
            <person name="Cullen D."/>
            <person name="Martin F."/>
            <person name="Rosso M.-N."/>
            <person name="Henrissat B."/>
            <person name="Hibbett D."/>
            <person name="Martinez A.T."/>
            <person name="Grigoriev I.V."/>
        </authorList>
    </citation>
    <scope>NUCLEOTIDE SEQUENCE</scope>
    <source>
        <strain evidence="2">MF-IS2</strain>
    </source>
</reference>
<evidence type="ECO:0000256" key="1">
    <source>
        <dbReference type="SAM" id="MobiDB-lite"/>
    </source>
</evidence>
<evidence type="ECO:0000313" key="3">
    <source>
        <dbReference type="Proteomes" id="UP000807342"/>
    </source>
</evidence>
<proteinExistence type="predicted"/>
<dbReference type="OrthoDB" id="3230070at2759"/>
<evidence type="ECO:0000313" key="2">
    <source>
        <dbReference type="EMBL" id="KAF9446035.1"/>
    </source>
</evidence>
<organism evidence="2 3">
    <name type="scientific">Macrolepiota fuliginosa MF-IS2</name>
    <dbReference type="NCBI Taxonomy" id="1400762"/>
    <lineage>
        <taxon>Eukaryota</taxon>
        <taxon>Fungi</taxon>
        <taxon>Dikarya</taxon>
        <taxon>Basidiomycota</taxon>
        <taxon>Agaricomycotina</taxon>
        <taxon>Agaricomycetes</taxon>
        <taxon>Agaricomycetidae</taxon>
        <taxon>Agaricales</taxon>
        <taxon>Agaricineae</taxon>
        <taxon>Agaricaceae</taxon>
        <taxon>Macrolepiota</taxon>
    </lineage>
</organism>
<name>A0A9P6C1V3_9AGAR</name>
<accession>A0A9P6C1V3</accession>
<protein>
    <submittedName>
        <fullName evidence="2">Uncharacterized protein</fullName>
    </submittedName>
</protein>
<comment type="caution">
    <text evidence="2">The sequence shown here is derived from an EMBL/GenBank/DDBJ whole genome shotgun (WGS) entry which is preliminary data.</text>
</comment>
<dbReference type="EMBL" id="MU151266">
    <property type="protein sequence ID" value="KAF9446035.1"/>
    <property type="molecule type" value="Genomic_DNA"/>
</dbReference>
<feature type="non-terminal residue" evidence="2">
    <location>
        <position position="55"/>
    </location>
</feature>
<sequence>ENCQIPQGASDALYLSDLLGTEAGITTRAEFLEKSGASTNSGKEPPKRNTPTIED</sequence>
<dbReference type="Proteomes" id="UP000807342">
    <property type="component" value="Unassembled WGS sequence"/>
</dbReference>
<dbReference type="AlphaFoldDB" id="A0A9P6C1V3"/>